<gene>
    <name evidence="3" type="ORF">IE077_000160</name>
</gene>
<reference evidence="3 4" key="1">
    <citation type="journal article" date="2020" name="bioRxiv">
        <title>Metabolic contributions of an alphaproteobacterial endosymbiont in the apicomplexan Cardiosporidium cionae.</title>
        <authorList>
            <person name="Hunter E.S."/>
            <person name="Paight C.J."/>
            <person name="Lane C.E."/>
        </authorList>
    </citation>
    <scope>NUCLEOTIDE SEQUENCE [LARGE SCALE GENOMIC DNA]</scope>
    <source>
        <strain evidence="3">ESH_2018</strain>
    </source>
</reference>
<dbReference type="Proteomes" id="UP000823046">
    <property type="component" value="Unassembled WGS sequence"/>
</dbReference>
<feature type="region of interest" description="Disordered" evidence="1">
    <location>
        <begin position="41"/>
        <end position="60"/>
    </location>
</feature>
<evidence type="ECO:0000313" key="3">
    <source>
        <dbReference type="EMBL" id="KAF8819202.1"/>
    </source>
</evidence>
<evidence type="ECO:0000313" key="4">
    <source>
        <dbReference type="Proteomes" id="UP000823046"/>
    </source>
</evidence>
<name>A0ABQ7J5E2_9APIC</name>
<dbReference type="InterPro" id="IPR036915">
    <property type="entry name" value="Cyclin-like_sf"/>
</dbReference>
<dbReference type="PANTHER" id="PTHR10026">
    <property type="entry name" value="CYCLIN"/>
    <property type="match status" value="1"/>
</dbReference>
<evidence type="ECO:0000256" key="1">
    <source>
        <dbReference type="SAM" id="MobiDB-lite"/>
    </source>
</evidence>
<dbReference type="SUPFAM" id="SSF47954">
    <property type="entry name" value="Cyclin-like"/>
    <property type="match status" value="2"/>
</dbReference>
<dbReference type="Pfam" id="PF00134">
    <property type="entry name" value="Cyclin_N"/>
    <property type="match status" value="1"/>
</dbReference>
<accession>A0ABQ7J5E2</accession>
<dbReference type="InterPro" id="IPR043198">
    <property type="entry name" value="Cyclin/Ssn8"/>
</dbReference>
<dbReference type="EMBL" id="JADAQX010000895">
    <property type="protein sequence ID" value="KAF8819202.1"/>
    <property type="molecule type" value="Genomic_DNA"/>
</dbReference>
<feature type="domain" description="Cyclin N-terminal" evidence="2">
    <location>
        <begin position="157"/>
        <end position="212"/>
    </location>
</feature>
<organism evidence="3 4">
    <name type="scientific">Cardiosporidium cionae</name>
    <dbReference type="NCBI Taxonomy" id="476202"/>
    <lineage>
        <taxon>Eukaryota</taxon>
        <taxon>Sar</taxon>
        <taxon>Alveolata</taxon>
        <taxon>Apicomplexa</taxon>
        <taxon>Aconoidasida</taxon>
        <taxon>Nephromycida</taxon>
        <taxon>Cardiosporidium</taxon>
    </lineage>
</organism>
<proteinExistence type="predicted"/>
<dbReference type="Gene3D" id="1.10.472.10">
    <property type="entry name" value="Cyclin-like"/>
    <property type="match status" value="2"/>
</dbReference>
<protein>
    <recommendedName>
        <fullName evidence="2">Cyclin N-terminal domain-containing protein</fullName>
    </recommendedName>
</protein>
<sequence>MDPPILSEKKNFVFSSFPDPKKRPPRNAFSMICGKRRKTIEEEGLQPSSFVSPPFEETPPTLQKMASEDAALPVSSDNSDTVAGLIDASVKHEIETESSPSHRASKLAKMKEMILQIFQERQEIALEMIPLANQRRSRLLYDILVHPIHHALLLGTANFLVKIGRALHLSMTTLCVALLYLNRFYEYFKFENTERKFVAAACILLAWKYKEDIESERCNRKLLELPRIIYRVLWEHFRQEEEKCSPSPPSTSMEGSSIPLPASLSSYTSSSAWILQDNGVAFTKMKDRIKIYEIGLLRAIQYTIGPIPSPFPILQGYCKRFLIALTTGKCTYSQENMEKLRHRASLLLVDCYRTPLCLEYTVHELVVACIWRAAVLLNLFFEPLDHLSSGDSTEIFTTKQEDSTSPPRKSADAAFAAFEDVDNKMKRFLKSLKMVQPFDSWRIRLALHDLREMYETMSQLDKEDPHIFLNDPSLQ</sequence>
<evidence type="ECO:0000259" key="2">
    <source>
        <dbReference type="Pfam" id="PF00134"/>
    </source>
</evidence>
<dbReference type="InterPro" id="IPR006671">
    <property type="entry name" value="Cyclin_N"/>
</dbReference>
<comment type="caution">
    <text evidence="3">The sequence shown here is derived from an EMBL/GenBank/DDBJ whole genome shotgun (WGS) entry which is preliminary data.</text>
</comment>
<keyword evidence="4" id="KW-1185">Reference proteome</keyword>